<sequence>MGILGVILACIFLVCFIVMAGGALIILTSMTIRMMIDELKRFKSDWKRR</sequence>
<keyword evidence="1" id="KW-0812">Transmembrane</keyword>
<proteinExistence type="predicted"/>
<gene>
    <name evidence="2" type="ORF">Riggi_5</name>
</gene>
<keyword evidence="1" id="KW-1133">Transmembrane helix</keyword>
<dbReference type="GeneID" id="17959315"/>
<name>U5PZU2_9CAUD</name>
<accession>U5PZU2</accession>
<evidence type="ECO:0000313" key="3">
    <source>
        <dbReference type="Proteomes" id="UP000017652"/>
    </source>
</evidence>
<reference evidence="2 3" key="1">
    <citation type="journal article" date="2013" name="Genome Announc.">
        <title>Complete Genome of Bacillus pumilus Siphophage Riggi.</title>
        <authorList>
            <person name="Still E.L."/>
            <person name="Riggi C.F."/>
            <person name="Chamakura K.R."/>
            <person name="Kuty Everett G.F."/>
        </authorList>
    </citation>
    <scope>NUCLEOTIDE SEQUENCE [LARGE SCALE GENOMIC DNA]</scope>
</reference>
<dbReference type="RefSeq" id="YP_008770562.1">
    <property type="nucleotide sequence ID" value="NC_022765.1"/>
</dbReference>
<keyword evidence="1" id="KW-0472">Membrane</keyword>
<feature type="transmembrane region" description="Helical" evidence="1">
    <location>
        <begin position="6"/>
        <end position="32"/>
    </location>
</feature>
<dbReference type="KEGG" id="vg:17959315"/>
<organism evidence="2 3">
    <name type="scientific">Bacillus phage Riggi</name>
    <dbReference type="NCBI Taxonomy" id="2884426"/>
    <lineage>
        <taxon>Viruses</taxon>
        <taxon>Duplodnaviria</taxon>
        <taxon>Heunggongvirae</taxon>
        <taxon>Uroviricota</taxon>
        <taxon>Caudoviricetes</taxon>
        <taxon>Ehrlichviridae</taxon>
        <taxon>Andromedavirus</taxon>
        <taxon>Andromedavirus riggi</taxon>
    </lineage>
</organism>
<keyword evidence="3" id="KW-1185">Reference proteome</keyword>
<evidence type="ECO:0000313" key="2">
    <source>
        <dbReference type="EMBL" id="AGY48167.1"/>
    </source>
</evidence>
<protein>
    <submittedName>
        <fullName evidence="2">Uncharacterized protein</fullName>
    </submittedName>
</protein>
<evidence type="ECO:0000256" key="1">
    <source>
        <dbReference type="SAM" id="Phobius"/>
    </source>
</evidence>
<dbReference type="Proteomes" id="UP000017652">
    <property type="component" value="Segment"/>
</dbReference>
<dbReference type="EMBL" id="KF669659">
    <property type="protein sequence ID" value="AGY48167.1"/>
    <property type="molecule type" value="Genomic_DNA"/>
</dbReference>